<feature type="region of interest" description="Disordered" evidence="1">
    <location>
        <begin position="371"/>
        <end position="460"/>
    </location>
</feature>
<dbReference type="AlphaFoldDB" id="A0A0C3CQ03"/>
<feature type="compositionally biased region" description="Basic and acidic residues" evidence="1">
    <location>
        <begin position="81"/>
        <end position="99"/>
    </location>
</feature>
<feature type="region of interest" description="Disordered" evidence="1">
    <location>
        <begin position="1"/>
        <end position="162"/>
    </location>
</feature>
<feature type="compositionally biased region" description="Polar residues" evidence="1">
    <location>
        <begin position="391"/>
        <end position="432"/>
    </location>
</feature>
<proteinExistence type="predicted"/>
<dbReference type="EMBL" id="KN831771">
    <property type="protein sequence ID" value="KIM46159.1"/>
    <property type="molecule type" value="Genomic_DNA"/>
</dbReference>
<feature type="compositionally biased region" description="Pro residues" evidence="1">
    <location>
        <begin position="1"/>
        <end position="10"/>
    </location>
</feature>
<feature type="compositionally biased region" description="Polar residues" evidence="1">
    <location>
        <begin position="114"/>
        <end position="125"/>
    </location>
</feature>
<evidence type="ECO:0000313" key="2">
    <source>
        <dbReference type="EMBL" id="KIM46159.1"/>
    </source>
</evidence>
<feature type="region of interest" description="Disordered" evidence="1">
    <location>
        <begin position="190"/>
        <end position="241"/>
    </location>
</feature>
<keyword evidence="3" id="KW-1185">Reference proteome</keyword>
<feature type="compositionally biased region" description="Polar residues" evidence="1">
    <location>
        <begin position="440"/>
        <end position="460"/>
    </location>
</feature>
<dbReference type="HOGENOM" id="CLU_594544_0_0_1"/>
<feature type="compositionally biased region" description="Low complexity" evidence="1">
    <location>
        <begin position="371"/>
        <end position="381"/>
    </location>
</feature>
<dbReference type="OrthoDB" id="2797886at2759"/>
<sequence>MDHDFSPPPYSEQEFDQKVSLVTDLSSQSPPVDEDGWEVYDPTSFENISSVSAKAASADNSHPPAIPPYNGTCSSSGNRIPFEKQPTHYWRKDKPDPHDLPSTTPLRIEKKSQPIATQYGISNLSDVGATYGVDIHPPQSSYPPEDPSNFSSSSQAKHFADNFGEYQTQASSSRVQSGVYYEQIVTELEGEFAAEPHSPAPPSFEEDDPSLSDIDSERIETPNQVPFVDDPRHRVSRPPSDSSALALQALYSHEPDHSRYSLVDPYYHAAQPTALHRSLPVQQPLPQGPIGARPVSTYQSPPVPFMTFNPSVAYGKVMTPPVLVKPPAPPQANPQYDPHSFYNSAVSAKLTSLRPLQGNSSQPFPNDVWQSQGQFPQQSSQMGTAAHPVSTRFSQVADSTRQSNIWHSDRQVSSYTTYSPSNRSSVNDSNQFPRYPIPPNQNSIYYGNGSFTEQGGYNVR</sequence>
<dbReference type="Proteomes" id="UP000053424">
    <property type="component" value="Unassembled WGS sequence"/>
</dbReference>
<name>A0A0C3CQ03_HEBCY</name>
<reference evidence="2 3" key="1">
    <citation type="submission" date="2014-04" db="EMBL/GenBank/DDBJ databases">
        <authorList>
            <consortium name="DOE Joint Genome Institute"/>
            <person name="Kuo A."/>
            <person name="Gay G."/>
            <person name="Dore J."/>
            <person name="Kohler A."/>
            <person name="Nagy L.G."/>
            <person name="Floudas D."/>
            <person name="Copeland A."/>
            <person name="Barry K.W."/>
            <person name="Cichocki N."/>
            <person name="Veneault-Fourrey C."/>
            <person name="LaButti K."/>
            <person name="Lindquist E.A."/>
            <person name="Lipzen A."/>
            <person name="Lundell T."/>
            <person name="Morin E."/>
            <person name="Murat C."/>
            <person name="Sun H."/>
            <person name="Tunlid A."/>
            <person name="Henrissat B."/>
            <person name="Grigoriev I.V."/>
            <person name="Hibbett D.S."/>
            <person name="Martin F."/>
            <person name="Nordberg H.P."/>
            <person name="Cantor M.N."/>
            <person name="Hua S.X."/>
        </authorList>
    </citation>
    <scope>NUCLEOTIDE SEQUENCE [LARGE SCALE GENOMIC DNA]</scope>
    <source>
        <strain evidence="3">h7</strain>
    </source>
</reference>
<organism evidence="2 3">
    <name type="scientific">Hebeloma cylindrosporum</name>
    <dbReference type="NCBI Taxonomy" id="76867"/>
    <lineage>
        <taxon>Eukaryota</taxon>
        <taxon>Fungi</taxon>
        <taxon>Dikarya</taxon>
        <taxon>Basidiomycota</taxon>
        <taxon>Agaricomycotina</taxon>
        <taxon>Agaricomycetes</taxon>
        <taxon>Agaricomycetidae</taxon>
        <taxon>Agaricales</taxon>
        <taxon>Agaricineae</taxon>
        <taxon>Hymenogastraceae</taxon>
        <taxon>Hebeloma</taxon>
    </lineage>
</organism>
<accession>A0A0C3CQ03</accession>
<gene>
    <name evidence="2" type="ORF">M413DRAFT_441226</name>
</gene>
<reference evidence="3" key="2">
    <citation type="submission" date="2015-01" db="EMBL/GenBank/DDBJ databases">
        <title>Evolutionary Origins and Diversification of the Mycorrhizal Mutualists.</title>
        <authorList>
            <consortium name="DOE Joint Genome Institute"/>
            <consortium name="Mycorrhizal Genomics Consortium"/>
            <person name="Kohler A."/>
            <person name="Kuo A."/>
            <person name="Nagy L.G."/>
            <person name="Floudas D."/>
            <person name="Copeland A."/>
            <person name="Barry K.W."/>
            <person name="Cichocki N."/>
            <person name="Veneault-Fourrey C."/>
            <person name="LaButti K."/>
            <person name="Lindquist E.A."/>
            <person name="Lipzen A."/>
            <person name="Lundell T."/>
            <person name="Morin E."/>
            <person name="Murat C."/>
            <person name="Riley R."/>
            <person name="Ohm R."/>
            <person name="Sun H."/>
            <person name="Tunlid A."/>
            <person name="Henrissat B."/>
            <person name="Grigoriev I.V."/>
            <person name="Hibbett D.S."/>
            <person name="Martin F."/>
        </authorList>
    </citation>
    <scope>NUCLEOTIDE SEQUENCE [LARGE SCALE GENOMIC DNA]</scope>
    <source>
        <strain evidence="3">h7</strain>
    </source>
</reference>
<protein>
    <submittedName>
        <fullName evidence="2">Uncharacterized protein</fullName>
    </submittedName>
</protein>
<evidence type="ECO:0000313" key="3">
    <source>
        <dbReference type="Proteomes" id="UP000053424"/>
    </source>
</evidence>
<evidence type="ECO:0000256" key="1">
    <source>
        <dbReference type="SAM" id="MobiDB-lite"/>
    </source>
</evidence>